<accession>A0A0C3C3G8</accession>
<dbReference type="Proteomes" id="UP000053424">
    <property type="component" value="Unassembled WGS sequence"/>
</dbReference>
<evidence type="ECO:0000313" key="2">
    <source>
        <dbReference type="Proteomes" id="UP000053424"/>
    </source>
</evidence>
<proteinExistence type="predicted"/>
<sequence>MGSDQQVILYSRKKYAVDFPWNGALVYFVHPPTQTHTSTEYTPFWTHSLYPTVINAGIAASHPLLLSSSSK</sequence>
<gene>
    <name evidence="1" type="ORF">M413DRAFT_30499</name>
</gene>
<reference evidence="2" key="2">
    <citation type="submission" date="2015-01" db="EMBL/GenBank/DDBJ databases">
        <title>Evolutionary Origins and Diversification of the Mycorrhizal Mutualists.</title>
        <authorList>
            <consortium name="DOE Joint Genome Institute"/>
            <consortium name="Mycorrhizal Genomics Consortium"/>
            <person name="Kohler A."/>
            <person name="Kuo A."/>
            <person name="Nagy L.G."/>
            <person name="Floudas D."/>
            <person name="Copeland A."/>
            <person name="Barry K.W."/>
            <person name="Cichocki N."/>
            <person name="Veneault-Fourrey C."/>
            <person name="LaButti K."/>
            <person name="Lindquist E.A."/>
            <person name="Lipzen A."/>
            <person name="Lundell T."/>
            <person name="Morin E."/>
            <person name="Murat C."/>
            <person name="Riley R."/>
            <person name="Ohm R."/>
            <person name="Sun H."/>
            <person name="Tunlid A."/>
            <person name="Henrissat B."/>
            <person name="Grigoriev I.V."/>
            <person name="Hibbett D.S."/>
            <person name="Martin F."/>
        </authorList>
    </citation>
    <scope>NUCLEOTIDE SEQUENCE [LARGE SCALE GENOMIC DNA]</scope>
    <source>
        <strain evidence="2">h7</strain>
    </source>
</reference>
<dbReference type="AlphaFoldDB" id="A0A0C3C3G8"/>
<organism evidence="1 2">
    <name type="scientific">Hebeloma cylindrosporum</name>
    <dbReference type="NCBI Taxonomy" id="76867"/>
    <lineage>
        <taxon>Eukaryota</taxon>
        <taxon>Fungi</taxon>
        <taxon>Dikarya</taxon>
        <taxon>Basidiomycota</taxon>
        <taxon>Agaricomycotina</taxon>
        <taxon>Agaricomycetes</taxon>
        <taxon>Agaricomycetidae</taxon>
        <taxon>Agaricales</taxon>
        <taxon>Agaricineae</taxon>
        <taxon>Hymenogastraceae</taxon>
        <taxon>Hebeloma</taxon>
    </lineage>
</organism>
<reference evidence="1 2" key="1">
    <citation type="submission" date="2014-04" db="EMBL/GenBank/DDBJ databases">
        <authorList>
            <consortium name="DOE Joint Genome Institute"/>
            <person name="Kuo A."/>
            <person name="Gay G."/>
            <person name="Dore J."/>
            <person name="Kohler A."/>
            <person name="Nagy L.G."/>
            <person name="Floudas D."/>
            <person name="Copeland A."/>
            <person name="Barry K.W."/>
            <person name="Cichocki N."/>
            <person name="Veneault-Fourrey C."/>
            <person name="LaButti K."/>
            <person name="Lindquist E.A."/>
            <person name="Lipzen A."/>
            <person name="Lundell T."/>
            <person name="Morin E."/>
            <person name="Murat C."/>
            <person name="Sun H."/>
            <person name="Tunlid A."/>
            <person name="Henrissat B."/>
            <person name="Grigoriev I.V."/>
            <person name="Hibbett D.S."/>
            <person name="Martin F."/>
            <person name="Nordberg H.P."/>
            <person name="Cantor M.N."/>
            <person name="Hua S.X."/>
        </authorList>
    </citation>
    <scope>NUCLEOTIDE SEQUENCE [LARGE SCALE GENOMIC DNA]</scope>
    <source>
        <strain evidence="2">h7</strain>
    </source>
</reference>
<keyword evidence="2" id="KW-1185">Reference proteome</keyword>
<dbReference type="HOGENOM" id="CLU_2740300_0_0_1"/>
<protein>
    <submittedName>
        <fullName evidence="1">Uncharacterized protein</fullName>
    </submittedName>
</protein>
<dbReference type="EMBL" id="KN831793">
    <property type="protein sequence ID" value="KIM38101.1"/>
    <property type="molecule type" value="Genomic_DNA"/>
</dbReference>
<name>A0A0C3C3G8_HEBCY</name>
<evidence type="ECO:0000313" key="1">
    <source>
        <dbReference type="EMBL" id="KIM38101.1"/>
    </source>
</evidence>